<evidence type="ECO:0000313" key="3">
    <source>
        <dbReference type="Proteomes" id="UP001144673"/>
    </source>
</evidence>
<feature type="compositionally biased region" description="Low complexity" evidence="1">
    <location>
        <begin position="80"/>
        <end position="90"/>
    </location>
</feature>
<gene>
    <name evidence="2" type="ORF">LMH87_009707</name>
</gene>
<protein>
    <submittedName>
        <fullName evidence="2">Uncharacterized protein</fullName>
    </submittedName>
</protein>
<evidence type="ECO:0000256" key="1">
    <source>
        <dbReference type="SAM" id="MobiDB-lite"/>
    </source>
</evidence>
<name>A0A9W8QEI5_AKAMU</name>
<dbReference type="Proteomes" id="UP001144673">
    <property type="component" value="Chromosome 5"/>
</dbReference>
<reference evidence="2" key="1">
    <citation type="journal article" date="2023" name="Access Microbiol">
        <title>De-novo genome assembly for Akanthomyces muscarius, a biocontrol agent of insect agricultural pests.</title>
        <authorList>
            <person name="Erdos Z."/>
            <person name="Studholme D.J."/>
            <person name="Raymond B."/>
            <person name="Sharma M."/>
        </authorList>
    </citation>
    <scope>NUCLEOTIDE SEQUENCE</scope>
    <source>
        <strain evidence="2">Ve6</strain>
    </source>
</reference>
<dbReference type="KEGG" id="amus:LMH87_009707"/>
<sequence length="455" mass="48760">MPILLAICSASVSCIYNLVLSVSKLLATLQHPTPHRQSHFLRGVGVVYAMPDMDDPSRTLRKGKEALPPGQPPRQVHFETNGTTSSSSGGKHYPPPPQVTSAPTSPCLGKAHAQAPGKSQGQAAPPLPPVDNQPTSFPQVGAPPGQFGPGQWYTSADPRVSLNQPPHYQHQYQQLPSNGGYWPQPGVPLFANGAPAGTHFYPAAVAPHFAAFNNICHPVFHTPVHHHHHHHFVLPSAPAFSFPPTSHLHHRLPAPHHHNNSALVTGTAAAGAAAGAAGLADTKKDMAYYQNAGPPPSGVNFQPPVPDTTFGPIPHVYVPRFDGACASGPQVGPPFLQFVHTPADYCPPSFTVLVPKTFYSDGFQYYQPAYNAMPVGQPGFVIAQQPAMMPQHMSAGQQPVYFGGQAPPGVMHAAPQQVMGGGIPVIRNRFTIDHMGDCRWYVTDEGWFYAVRLPD</sequence>
<dbReference type="EMBL" id="JAJHUN010000008">
    <property type="protein sequence ID" value="KAJ4153209.1"/>
    <property type="molecule type" value="Genomic_DNA"/>
</dbReference>
<proteinExistence type="predicted"/>
<accession>A0A9W8QEI5</accession>
<evidence type="ECO:0000313" key="2">
    <source>
        <dbReference type="EMBL" id="KAJ4153209.1"/>
    </source>
</evidence>
<dbReference type="RefSeq" id="XP_056053867.1">
    <property type="nucleotide sequence ID" value="XM_056196751.1"/>
</dbReference>
<organism evidence="2 3">
    <name type="scientific">Akanthomyces muscarius</name>
    <name type="common">Entomopathogenic fungus</name>
    <name type="synonym">Lecanicillium muscarium</name>
    <dbReference type="NCBI Taxonomy" id="2231603"/>
    <lineage>
        <taxon>Eukaryota</taxon>
        <taxon>Fungi</taxon>
        <taxon>Dikarya</taxon>
        <taxon>Ascomycota</taxon>
        <taxon>Pezizomycotina</taxon>
        <taxon>Sordariomycetes</taxon>
        <taxon>Hypocreomycetidae</taxon>
        <taxon>Hypocreales</taxon>
        <taxon>Cordycipitaceae</taxon>
        <taxon>Akanthomyces</taxon>
    </lineage>
</organism>
<keyword evidence="3" id="KW-1185">Reference proteome</keyword>
<dbReference type="GeneID" id="80896866"/>
<comment type="caution">
    <text evidence="2">The sequence shown here is derived from an EMBL/GenBank/DDBJ whole genome shotgun (WGS) entry which is preliminary data.</text>
</comment>
<dbReference type="AlphaFoldDB" id="A0A9W8QEI5"/>
<feature type="compositionally biased region" description="Basic and acidic residues" evidence="1">
    <location>
        <begin position="55"/>
        <end position="65"/>
    </location>
</feature>
<feature type="region of interest" description="Disordered" evidence="1">
    <location>
        <begin position="55"/>
        <end position="154"/>
    </location>
</feature>